<gene>
    <name evidence="4" type="ORF">EV675_2110</name>
</gene>
<evidence type="ECO:0000313" key="4">
    <source>
        <dbReference type="EMBL" id="RZS86076.1"/>
    </source>
</evidence>
<sequence>MAADLTVALRVQAKLDDARKAVQSLKGDIVDLGQAGQQATTGMANGATAPFDAAAKSARDAARAAETVVATQEDLAEAVDQVTSAEERRARALAQSAPNEEQERKAQEFKKKQAQAANDAGDATEKERQALDRLVAILDPAAGQAQQLATAQATLNAALDKGAISADQHTRMMALVQQRYAGTRVSAAQTAAAMRMLPAQFTDIATSIVSGMPIWMVAIQQGGQIKDSFGGIKPALAAMRAAIGPASLALGGLAAVGGLLVANMVAAERRALALAVAVQTTGNAAGATAGRIEAVAEQANRISGINERVAEDAAVAMVQAGRLGMPVIANLVTAVEGYAKATKSSTDAAAANLAKLFVNPAQAAKQLDDQFNLLTAAERRHIALLVEQGRTEEAQLQLSQRLAEQFGTVLPRNLGVLQRAWEGVTGAIGGAFAAMLRWGQAPTLEKQIEAQKTAIANLESQIAAGGTRAALKLPAMLKAAQEQLATLQQQQATEAAKADESAAKVTKDRRIKLLREQFDAETKTYQTGAEQLQKEKEKLDELLAAGPDGGGISQAEYDARLKAIRDRANKGTPAGDRAGQVAAARIKADLQILQAQIRDSDALVVQELERGRMSLNDAYARRIADINRDYDAQREALEKELTAPGMTSSRKIEIAAQIKVLEQSKAAASRDLDAWKRAEELKLVNLTIRLRVDTAAITGNFDRAAIEAQLRQQYAADLEVAGRNEDPAAAAKDRERIELLIQAGAAQAEFNNKLAEAQRLQAQLAVLEEAIQQRASTGAISQIEAQGQINHARAAQIPMLQAIAAELQRVRDALPPGAAATLDSMTTSLGTLQNQIAATTPVVVDLGTRMRNTVIDGLADAAGSAVANFHNLRDAAASTLKQIAGDIVRSGIKQLLTDAFTPGSAGGGGGSLAGSLFSAVGSIFGFAQGGLIRGPGTGTSDSIPAVVDGSRPIRVANNEFIQPERAVNHYGVGFMESIRTLKFPRPSFAFGGLVRASQAIARYATGGSVAASSADAAPNVVVQFTNNGTPKRIASQSQELSGRDLVLAVVLEDIETGGPISRGLPTVFNRGGA</sequence>
<feature type="coiled-coil region" evidence="1">
    <location>
        <begin position="743"/>
        <end position="777"/>
    </location>
</feature>
<proteinExistence type="predicted"/>
<dbReference type="RefSeq" id="WP_130357201.1">
    <property type="nucleotide sequence ID" value="NZ_SGXC01000001.1"/>
</dbReference>
<evidence type="ECO:0000259" key="3">
    <source>
        <dbReference type="Pfam" id="PF06791"/>
    </source>
</evidence>
<comment type="caution">
    <text evidence="4">The sequence shown here is derived from an EMBL/GenBank/DDBJ whole genome shotgun (WGS) entry which is preliminary data.</text>
</comment>
<keyword evidence="5" id="KW-1185">Reference proteome</keyword>
<name>A0A4Q7NMF9_9BURK</name>
<feature type="coiled-coil region" evidence="1">
    <location>
        <begin position="620"/>
        <end position="678"/>
    </location>
</feature>
<protein>
    <submittedName>
        <fullName evidence="4">Tail length tape measure protein</fullName>
    </submittedName>
</protein>
<dbReference type="Proteomes" id="UP000292445">
    <property type="component" value="Unassembled WGS sequence"/>
</dbReference>
<reference evidence="4 5" key="1">
    <citation type="submission" date="2019-02" db="EMBL/GenBank/DDBJ databases">
        <title>Genomic Encyclopedia of Type Strains, Phase IV (KMG-IV): sequencing the most valuable type-strain genomes for metagenomic binning, comparative biology and taxonomic classification.</title>
        <authorList>
            <person name="Goeker M."/>
        </authorList>
    </citation>
    <scope>NUCLEOTIDE SEQUENCE [LARGE SCALE GENOMIC DNA]</scope>
    <source>
        <strain evidence="4 5">K24</strain>
    </source>
</reference>
<dbReference type="InterPro" id="IPR009628">
    <property type="entry name" value="Phage_tape_measure_N"/>
</dbReference>
<feature type="domain" description="Bacteriophage tail tape measure N-terminal" evidence="3">
    <location>
        <begin position="183"/>
        <end position="382"/>
    </location>
</feature>
<dbReference type="OrthoDB" id="363355at2"/>
<dbReference type="EMBL" id="SGXC01000001">
    <property type="protein sequence ID" value="RZS86076.1"/>
    <property type="molecule type" value="Genomic_DNA"/>
</dbReference>
<accession>A0A4Q7NMF9</accession>
<feature type="region of interest" description="Disordered" evidence="2">
    <location>
        <begin position="86"/>
        <end position="126"/>
    </location>
</feature>
<keyword evidence="1" id="KW-0175">Coiled coil</keyword>
<feature type="compositionally biased region" description="Basic and acidic residues" evidence="2">
    <location>
        <begin position="101"/>
        <end position="111"/>
    </location>
</feature>
<dbReference type="AlphaFoldDB" id="A0A4Q7NMF9"/>
<evidence type="ECO:0000256" key="2">
    <source>
        <dbReference type="SAM" id="MobiDB-lite"/>
    </source>
</evidence>
<organism evidence="4 5">
    <name type="scientific">Pigmentiphaga kullae</name>
    <dbReference type="NCBI Taxonomy" id="151784"/>
    <lineage>
        <taxon>Bacteria</taxon>
        <taxon>Pseudomonadati</taxon>
        <taxon>Pseudomonadota</taxon>
        <taxon>Betaproteobacteria</taxon>
        <taxon>Burkholderiales</taxon>
        <taxon>Alcaligenaceae</taxon>
        <taxon>Pigmentiphaga</taxon>
    </lineage>
</organism>
<feature type="coiled-coil region" evidence="1">
    <location>
        <begin position="441"/>
        <end position="497"/>
    </location>
</feature>
<evidence type="ECO:0000256" key="1">
    <source>
        <dbReference type="SAM" id="Coils"/>
    </source>
</evidence>
<evidence type="ECO:0000313" key="5">
    <source>
        <dbReference type="Proteomes" id="UP000292445"/>
    </source>
</evidence>
<dbReference type="Pfam" id="PF06791">
    <property type="entry name" value="TMP_2"/>
    <property type="match status" value="1"/>
</dbReference>